<dbReference type="GO" id="GO:0005765">
    <property type="term" value="C:lysosomal membrane"/>
    <property type="evidence" value="ECO:0007669"/>
    <property type="project" value="UniProtKB-SubCell"/>
</dbReference>
<dbReference type="PROSITE" id="PS51837">
    <property type="entry name" value="LITAF"/>
    <property type="match status" value="1"/>
</dbReference>
<dbReference type="SMART" id="SM00714">
    <property type="entry name" value="LITAF"/>
    <property type="match status" value="1"/>
</dbReference>
<evidence type="ECO:0000256" key="9">
    <source>
        <dbReference type="SAM" id="Phobius"/>
    </source>
</evidence>
<dbReference type="GeneID" id="112688342"/>
<dbReference type="PANTHER" id="PTHR23292:SF6">
    <property type="entry name" value="FI16602P1-RELATED"/>
    <property type="match status" value="1"/>
</dbReference>
<evidence type="ECO:0000256" key="1">
    <source>
        <dbReference type="ARBA" id="ARBA00004414"/>
    </source>
</evidence>
<keyword evidence="9" id="KW-1133">Transmembrane helix</keyword>
<dbReference type="Proteomes" id="UP000694846">
    <property type="component" value="Unplaced"/>
</dbReference>
<evidence type="ECO:0000256" key="5">
    <source>
        <dbReference type="ARBA" id="ARBA00022723"/>
    </source>
</evidence>
<keyword evidence="6" id="KW-0862">Zinc</keyword>
<evidence type="ECO:0000256" key="2">
    <source>
        <dbReference type="ARBA" id="ARBA00004481"/>
    </source>
</evidence>
<gene>
    <name evidence="12" type="primary">LOC112688342</name>
</gene>
<protein>
    <submittedName>
        <fullName evidence="12">Lipopolysaccharide-induced tumor necrosis factor-alpha factor homolog</fullName>
    </submittedName>
</protein>
<evidence type="ECO:0000313" key="11">
    <source>
        <dbReference type="Proteomes" id="UP000694846"/>
    </source>
</evidence>
<feature type="compositionally biased region" description="Low complexity" evidence="8">
    <location>
        <begin position="43"/>
        <end position="52"/>
    </location>
</feature>
<name>A0A8B8G3P4_9HEMI</name>
<evidence type="ECO:0000256" key="4">
    <source>
        <dbReference type="ARBA" id="ARBA00005975"/>
    </source>
</evidence>
<evidence type="ECO:0000256" key="6">
    <source>
        <dbReference type="ARBA" id="ARBA00022833"/>
    </source>
</evidence>
<feature type="transmembrane region" description="Helical" evidence="9">
    <location>
        <begin position="94"/>
        <end position="115"/>
    </location>
</feature>
<organism evidence="11 12">
    <name type="scientific">Sipha flava</name>
    <name type="common">yellow sugarcane aphid</name>
    <dbReference type="NCBI Taxonomy" id="143950"/>
    <lineage>
        <taxon>Eukaryota</taxon>
        <taxon>Metazoa</taxon>
        <taxon>Ecdysozoa</taxon>
        <taxon>Arthropoda</taxon>
        <taxon>Hexapoda</taxon>
        <taxon>Insecta</taxon>
        <taxon>Pterygota</taxon>
        <taxon>Neoptera</taxon>
        <taxon>Paraneoptera</taxon>
        <taxon>Hemiptera</taxon>
        <taxon>Sternorrhyncha</taxon>
        <taxon>Aphidomorpha</taxon>
        <taxon>Aphidoidea</taxon>
        <taxon>Aphididae</taxon>
        <taxon>Sipha</taxon>
    </lineage>
</organism>
<dbReference type="InterPro" id="IPR006629">
    <property type="entry name" value="LITAF"/>
</dbReference>
<dbReference type="InterPro" id="IPR037519">
    <property type="entry name" value="LITAF_fam"/>
</dbReference>
<keyword evidence="7 9" id="KW-0472">Membrane</keyword>
<proteinExistence type="inferred from homology"/>
<sequence length="139" mass="15291">MYPQMDKNAGLAPTAPPSYSESINGPPMYNGSVPQYQPPPPQYAQQPNQQQPAQVIVVQATPPIPPLGQRSVNVTCPSCKSLVMSTVEETTSSKAYICCMLMCIFGMCACSYLPFCMDSFMNYKHTCPRCKAFFGVYQP</sequence>
<evidence type="ECO:0000259" key="10">
    <source>
        <dbReference type="PROSITE" id="PS51837"/>
    </source>
</evidence>
<dbReference type="GO" id="GO:0031902">
    <property type="term" value="C:late endosome membrane"/>
    <property type="evidence" value="ECO:0007669"/>
    <property type="project" value="UniProtKB-SubCell"/>
</dbReference>
<dbReference type="PANTHER" id="PTHR23292">
    <property type="entry name" value="LIPOPOLYSACCHARIDE-INDUCED TUMOR NECROSIS FACTOR-ALPHA FACTOR"/>
    <property type="match status" value="1"/>
</dbReference>
<dbReference type="AlphaFoldDB" id="A0A8B8G3P4"/>
<keyword evidence="11" id="KW-1185">Reference proteome</keyword>
<accession>A0A8B8G3P4</accession>
<evidence type="ECO:0000313" key="12">
    <source>
        <dbReference type="RefSeq" id="XP_025417290.1"/>
    </source>
</evidence>
<dbReference type="Pfam" id="PF10601">
    <property type="entry name" value="zf-LITAF-like"/>
    <property type="match status" value="1"/>
</dbReference>
<dbReference type="RefSeq" id="XP_025417290.1">
    <property type="nucleotide sequence ID" value="XM_025561505.1"/>
</dbReference>
<keyword evidence="9" id="KW-0812">Transmembrane</keyword>
<evidence type="ECO:0000256" key="8">
    <source>
        <dbReference type="SAM" id="MobiDB-lite"/>
    </source>
</evidence>
<evidence type="ECO:0000256" key="3">
    <source>
        <dbReference type="ARBA" id="ARBA00004630"/>
    </source>
</evidence>
<evidence type="ECO:0000256" key="7">
    <source>
        <dbReference type="ARBA" id="ARBA00023136"/>
    </source>
</evidence>
<dbReference type="OrthoDB" id="6621816at2759"/>
<dbReference type="GO" id="GO:0008270">
    <property type="term" value="F:zinc ion binding"/>
    <property type="evidence" value="ECO:0007669"/>
    <property type="project" value="TreeGrafter"/>
</dbReference>
<feature type="region of interest" description="Disordered" evidence="8">
    <location>
        <begin position="1"/>
        <end position="52"/>
    </location>
</feature>
<keyword evidence="5" id="KW-0479">Metal-binding</keyword>
<feature type="domain" description="LITAF" evidence="10">
    <location>
        <begin position="55"/>
        <end position="139"/>
    </location>
</feature>
<comment type="subcellular location">
    <subcellularLocation>
        <location evidence="2">Endosome membrane</location>
        <topology evidence="2">Peripheral membrane protein</topology>
    </subcellularLocation>
    <subcellularLocation>
        <location evidence="1">Late endosome membrane</location>
    </subcellularLocation>
    <subcellularLocation>
        <location evidence="3">Lysosome membrane</location>
        <topology evidence="3">Peripheral membrane protein</topology>
        <orientation evidence="3">Cytoplasmic side</orientation>
    </subcellularLocation>
</comment>
<comment type="similarity">
    <text evidence="4">Belongs to the CDIP1/LITAF family.</text>
</comment>
<reference evidence="12" key="1">
    <citation type="submission" date="2025-08" db="UniProtKB">
        <authorList>
            <consortium name="RefSeq"/>
        </authorList>
    </citation>
    <scope>IDENTIFICATION</scope>
    <source>
        <tissue evidence="12">Whole body</tissue>
    </source>
</reference>